<organism evidence="3 4">
    <name type="scientific">Effrenium voratum</name>
    <dbReference type="NCBI Taxonomy" id="2562239"/>
    <lineage>
        <taxon>Eukaryota</taxon>
        <taxon>Sar</taxon>
        <taxon>Alveolata</taxon>
        <taxon>Dinophyceae</taxon>
        <taxon>Suessiales</taxon>
        <taxon>Symbiodiniaceae</taxon>
        <taxon>Effrenium</taxon>
    </lineage>
</organism>
<keyword evidence="2" id="KW-1133">Transmembrane helix</keyword>
<sequence length="481" mass="54500">MCLPFRSGLGSNPQRHHELAGAIGRDSDSEGEVVVTARNRMGQLRRALQQMGSMSSVVSSIKTKPNPLLERRRSSCDFSNLLPIAMDESEELAEKEPGRSRALKMLLRMINLEVKTRQAHRRENLLRAVLDAFQCQVQVARHVRGTFTEQEAEAVHEAFERCTGPRVELGSENSLFWCLADLGLTGNSVNEKRRVWEQIALAFGNPMPEPQVEEEAASDKLQALMRKEGEGICEQDLILYVLPAVRRVLEEHCEEELSQKVQRLDSDIDVNRMPISLCARAARLLGVESNFFLQVAQETFEGSLPRMPATLSLELAGRALQRCRERVARRLRRKELQVKQELYLTEAKVMSSRPKLLELHLRFQAYCEPEKTEGLKVMSEESVKRLLKEMGKLPSSQGPDLGAFLQSDINIVGPRFTFARLWRLLEEQRKAALSWVQEEFIVLVYTILAALLASTGLAVGITKQRLARLDLLRPAQSHWVD</sequence>
<dbReference type="Proteomes" id="UP001178507">
    <property type="component" value="Unassembled WGS sequence"/>
</dbReference>
<evidence type="ECO:0000256" key="1">
    <source>
        <dbReference type="SAM" id="MobiDB-lite"/>
    </source>
</evidence>
<feature type="region of interest" description="Disordered" evidence="1">
    <location>
        <begin position="1"/>
        <end position="30"/>
    </location>
</feature>
<evidence type="ECO:0000313" key="4">
    <source>
        <dbReference type="Proteomes" id="UP001178507"/>
    </source>
</evidence>
<evidence type="ECO:0000313" key="3">
    <source>
        <dbReference type="EMBL" id="CAJ1381933.1"/>
    </source>
</evidence>
<comment type="caution">
    <text evidence="3">The sequence shown here is derived from an EMBL/GenBank/DDBJ whole genome shotgun (WGS) entry which is preliminary data.</text>
</comment>
<gene>
    <name evidence="3" type="ORF">EVOR1521_LOCUS9466</name>
</gene>
<feature type="transmembrane region" description="Helical" evidence="2">
    <location>
        <begin position="440"/>
        <end position="461"/>
    </location>
</feature>
<protein>
    <submittedName>
        <fullName evidence="3">Uncharacterized protein</fullName>
    </submittedName>
</protein>
<dbReference type="EMBL" id="CAUJNA010000857">
    <property type="protein sequence ID" value="CAJ1381933.1"/>
    <property type="molecule type" value="Genomic_DNA"/>
</dbReference>
<name>A0AA36MX26_9DINO</name>
<keyword evidence="4" id="KW-1185">Reference proteome</keyword>
<keyword evidence="2" id="KW-0472">Membrane</keyword>
<evidence type="ECO:0000256" key="2">
    <source>
        <dbReference type="SAM" id="Phobius"/>
    </source>
</evidence>
<accession>A0AA36MX26</accession>
<proteinExistence type="predicted"/>
<reference evidence="3" key="1">
    <citation type="submission" date="2023-08" db="EMBL/GenBank/DDBJ databases">
        <authorList>
            <person name="Chen Y."/>
            <person name="Shah S."/>
            <person name="Dougan E. K."/>
            <person name="Thang M."/>
            <person name="Chan C."/>
        </authorList>
    </citation>
    <scope>NUCLEOTIDE SEQUENCE</scope>
</reference>
<keyword evidence="2" id="KW-0812">Transmembrane</keyword>
<dbReference type="AlphaFoldDB" id="A0AA36MX26"/>